<keyword evidence="7" id="KW-0812">Transmembrane</keyword>
<reference evidence="10 11" key="2">
    <citation type="journal article" date="2014" name="Genome Announc.">
        <title>Complete Genome Sequence of the Subsurface, Mesophilic Sulfate-Reducing Bacterium Desulfovibrio aespoeensis Aspo-2.</title>
        <authorList>
            <person name="Pedersen K."/>
            <person name="Bengtsson A."/>
            <person name="Edlund J."/>
            <person name="Rabe L."/>
            <person name="Hazen T."/>
            <person name="Chakraborty R."/>
            <person name="Goodwin L."/>
            <person name="Shapiro N."/>
        </authorList>
    </citation>
    <scope>NUCLEOTIDE SEQUENCE [LARGE SCALE GENOMIC DNA]</scope>
    <source>
        <strain evidence="11">ATCC 700646 / DSM 10631 / Aspo-2</strain>
    </source>
</reference>
<dbReference type="RefSeq" id="WP_013513767.1">
    <property type="nucleotide sequence ID" value="NC_014844.1"/>
</dbReference>
<dbReference type="SMART" id="SM00283">
    <property type="entry name" value="MA"/>
    <property type="match status" value="1"/>
</dbReference>
<feature type="transmembrane region" description="Helical" evidence="7">
    <location>
        <begin position="193"/>
        <end position="215"/>
    </location>
</feature>
<dbReference type="AlphaFoldDB" id="E6VRA7"/>
<dbReference type="InterPro" id="IPR051310">
    <property type="entry name" value="MCP_chemotaxis"/>
</dbReference>
<keyword evidence="11" id="KW-1185">Reference proteome</keyword>
<dbReference type="PANTHER" id="PTHR43531:SF11">
    <property type="entry name" value="METHYL-ACCEPTING CHEMOTAXIS PROTEIN 3"/>
    <property type="match status" value="1"/>
</dbReference>
<name>E6VRA7_PSEA9</name>
<evidence type="ECO:0000256" key="6">
    <source>
        <dbReference type="SAM" id="MobiDB-lite"/>
    </source>
</evidence>
<accession>E6VRA7</accession>
<proteinExistence type="inferred from homology"/>
<organism evidence="10 11">
    <name type="scientific">Pseudodesulfovibrio aespoeensis (strain ATCC 700646 / DSM 10631 / Aspo-2)</name>
    <name type="common">Desulfovibrio aespoeensis</name>
    <dbReference type="NCBI Taxonomy" id="643562"/>
    <lineage>
        <taxon>Bacteria</taxon>
        <taxon>Pseudomonadati</taxon>
        <taxon>Thermodesulfobacteriota</taxon>
        <taxon>Desulfovibrionia</taxon>
        <taxon>Desulfovibrionales</taxon>
        <taxon>Desulfovibrionaceae</taxon>
    </lineage>
</organism>
<dbReference type="InterPro" id="IPR003660">
    <property type="entry name" value="HAMP_dom"/>
</dbReference>
<dbReference type="GO" id="GO:0007165">
    <property type="term" value="P:signal transduction"/>
    <property type="evidence" value="ECO:0007669"/>
    <property type="project" value="UniProtKB-KW"/>
</dbReference>
<evidence type="ECO:0000256" key="4">
    <source>
        <dbReference type="PROSITE-ProRule" id="PRU00284"/>
    </source>
</evidence>
<dbReference type="InterPro" id="IPR004089">
    <property type="entry name" value="MCPsignal_dom"/>
</dbReference>
<dbReference type="CDD" id="cd06225">
    <property type="entry name" value="HAMP"/>
    <property type="match status" value="1"/>
</dbReference>
<dbReference type="Pfam" id="PF12729">
    <property type="entry name" value="4HB_MCP_1"/>
    <property type="match status" value="1"/>
</dbReference>
<keyword evidence="7" id="KW-1133">Transmembrane helix</keyword>
<evidence type="ECO:0000259" key="9">
    <source>
        <dbReference type="PROSITE" id="PS50885"/>
    </source>
</evidence>
<dbReference type="eggNOG" id="COG0840">
    <property type="taxonomic scope" value="Bacteria"/>
</dbReference>
<sequence length="555" mass="58960" precursor="true">MRLKDIRIGTKLALIFGLLAVLLAASGLVGVMGNRAINGNLEDVFDIRLPGMNLLLEADRDLHQLLVAERSLAFAEPGSDAFKKQIKDYEDNLGQTKTRFGKYAAKATSPEEQAIIPQFNTALGVWEPISRQVLAGFAAGTEESRKAAEALSLGEAAVKYEAMRDHLDKLTDIILTHASDDAASAAAIYSRNLTFLICTVLFGLIVGGVMTFIIARTITAPVSLSMQFARAMAEGDMTRDIPIEQNDEVGRLAAALNEMVSRLRSVVTDVQIASGNVTAGAEELASTSQTLSQGATQQAAGVEEISSSMEQMAANIRQNAENAAETEKIARSVSSDAEEGGRAVGQTVSAMKLIAEKISIIEEIARQTNLLALNAAIEAARAGEHGKGFAVVAAEVRKLAERSGTAAGEISELSSSSVQVAEKAGTMLNKMVPDIQRTASLIQEISTASHEQDAGASQINRAIQDLDTIIQQNASVSEETASNAEEMSAQAEQLQESISFFKLDNARQVQTVKRTRPAPQLPQAGQAKATARAKPTNGGVTLSLDAGSDGDFERF</sequence>
<evidence type="ECO:0000256" key="1">
    <source>
        <dbReference type="ARBA" id="ARBA00004370"/>
    </source>
</evidence>
<keyword evidence="7" id="KW-0472">Membrane</keyword>
<comment type="subcellular location">
    <subcellularLocation>
        <location evidence="1">Membrane</location>
    </subcellularLocation>
</comment>
<evidence type="ECO:0000256" key="3">
    <source>
        <dbReference type="ARBA" id="ARBA00029447"/>
    </source>
</evidence>
<dbReference type="STRING" id="643562.Daes_0819"/>
<evidence type="ECO:0000256" key="2">
    <source>
        <dbReference type="ARBA" id="ARBA00022500"/>
    </source>
</evidence>
<gene>
    <name evidence="10" type="ordered locus">Daes_0819</name>
</gene>
<dbReference type="PROSITE" id="PS50885">
    <property type="entry name" value="HAMP"/>
    <property type="match status" value="1"/>
</dbReference>
<dbReference type="HOGENOM" id="CLU_000445_107_16_7"/>
<dbReference type="Gene3D" id="1.10.287.950">
    <property type="entry name" value="Methyl-accepting chemotaxis protein"/>
    <property type="match status" value="1"/>
</dbReference>
<dbReference type="GO" id="GO:0006935">
    <property type="term" value="P:chemotaxis"/>
    <property type="evidence" value="ECO:0007669"/>
    <property type="project" value="UniProtKB-KW"/>
</dbReference>
<evidence type="ECO:0000313" key="10">
    <source>
        <dbReference type="EMBL" id="ADU61836.1"/>
    </source>
</evidence>
<dbReference type="PANTHER" id="PTHR43531">
    <property type="entry name" value="PROTEIN ICFG"/>
    <property type="match status" value="1"/>
</dbReference>
<reference evidence="11" key="1">
    <citation type="submission" date="2010-12" db="EMBL/GenBank/DDBJ databases">
        <title>Complete sequence of Desulfovibrio aespoeensis Aspo-2.</title>
        <authorList>
            <consortium name="US DOE Joint Genome Institute"/>
            <person name="Lucas S."/>
            <person name="Copeland A."/>
            <person name="Lapidus A."/>
            <person name="Cheng J.-F."/>
            <person name="Goodwin L."/>
            <person name="Pitluck S."/>
            <person name="Chertkov O."/>
            <person name="Misra M."/>
            <person name="Detter J.C."/>
            <person name="Han C."/>
            <person name="Tapia R."/>
            <person name="Land M."/>
            <person name="Hauser L."/>
            <person name="Kyrpides N."/>
            <person name="Ivanova N."/>
            <person name="Ovchinnikova G."/>
            <person name="Pedersen K."/>
            <person name="Jagevall S."/>
            <person name="Hazen T."/>
            <person name="Woyke T."/>
        </authorList>
    </citation>
    <scope>NUCLEOTIDE SEQUENCE [LARGE SCALE GENOMIC DNA]</scope>
    <source>
        <strain evidence="11">ATCC 700646 / DSM 10631 / Aspo-2</strain>
    </source>
</reference>
<feature type="domain" description="Methyl-accepting transducer" evidence="8">
    <location>
        <begin position="273"/>
        <end position="488"/>
    </location>
</feature>
<dbReference type="Proteomes" id="UP000002191">
    <property type="component" value="Chromosome"/>
</dbReference>
<evidence type="ECO:0000256" key="7">
    <source>
        <dbReference type="SAM" id="Phobius"/>
    </source>
</evidence>
<keyword evidence="5" id="KW-0175">Coiled coil</keyword>
<dbReference type="InterPro" id="IPR024478">
    <property type="entry name" value="HlyB_4HB_MCP"/>
</dbReference>
<dbReference type="Pfam" id="PF00015">
    <property type="entry name" value="MCPsignal"/>
    <property type="match status" value="1"/>
</dbReference>
<dbReference type="GO" id="GO:0005886">
    <property type="term" value="C:plasma membrane"/>
    <property type="evidence" value="ECO:0007669"/>
    <property type="project" value="TreeGrafter"/>
</dbReference>
<dbReference type="GO" id="GO:0004888">
    <property type="term" value="F:transmembrane signaling receptor activity"/>
    <property type="evidence" value="ECO:0007669"/>
    <property type="project" value="TreeGrafter"/>
</dbReference>
<evidence type="ECO:0000256" key="5">
    <source>
        <dbReference type="SAM" id="Coils"/>
    </source>
</evidence>
<feature type="region of interest" description="Disordered" evidence="6">
    <location>
        <begin position="513"/>
        <end position="555"/>
    </location>
</feature>
<dbReference type="EMBL" id="CP002431">
    <property type="protein sequence ID" value="ADU61836.1"/>
    <property type="molecule type" value="Genomic_DNA"/>
</dbReference>
<evidence type="ECO:0000259" key="8">
    <source>
        <dbReference type="PROSITE" id="PS50111"/>
    </source>
</evidence>
<dbReference type="PROSITE" id="PS50111">
    <property type="entry name" value="CHEMOTAXIS_TRANSDUC_2"/>
    <property type="match status" value="1"/>
</dbReference>
<protein>
    <submittedName>
        <fullName evidence="10">Chemotaxis sensory transducer</fullName>
    </submittedName>
</protein>
<keyword evidence="4" id="KW-0807">Transducer</keyword>
<keyword evidence="2" id="KW-0145">Chemotaxis</keyword>
<evidence type="ECO:0000313" key="11">
    <source>
        <dbReference type="Proteomes" id="UP000002191"/>
    </source>
</evidence>
<feature type="coiled-coil region" evidence="5">
    <location>
        <begin position="477"/>
        <end position="504"/>
    </location>
</feature>
<feature type="domain" description="HAMP" evidence="9">
    <location>
        <begin position="216"/>
        <end position="268"/>
    </location>
</feature>
<dbReference type="SMART" id="SM00304">
    <property type="entry name" value="HAMP"/>
    <property type="match status" value="2"/>
</dbReference>
<dbReference type="SUPFAM" id="SSF58104">
    <property type="entry name" value="Methyl-accepting chemotaxis protein (MCP) signaling domain"/>
    <property type="match status" value="1"/>
</dbReference>
<comment type="similarity">
    <text evidence="3">Belongs to the methyl-accepting chemotaxis (MCP) protein family.</text>
</comment>
<dbReference type="FunFam" id="1.10.287.950:FF:000001">
    <property type="entry name" value="Methyl-accepting chemotaxis sensory transducer"/>
    <property type="match status" value="1"/>
</dbReference>
<dbReference type="KEGG" id="das:Daes_0819"/>
<dbReference type="Pfam" id="PF00672">
    <property type="entry name" value="HAMP"/>
    <property type="match status" value="1"/>
</dbReference>